<dbReference type="PANTHER" id="PTHR42924:SF3">
    <property type="entry name" value="POLYMERASE_HISTIDINOL PHOSPHATASE N-TERMINAL DOMAIN-CONTAINING PROTEIN"/>
    <property type="match status" value="1"/>
</dbReference>
<dbReference type="SUPFAM" id="SSF52540">
    <property type="entry name" value="P-loop containing nucleoside triphosphate hydrolases"/>
    <property type="match status" value="1"/>
</dbReference>
<dbReference type="NCBIfam" id="NF042955">
    <property type="entry name" value="Ppl_antiphage"/>
    <property type="match status" value="1"/>
</dbReference>
<dbReference type="SUPFAM" id="SSF89550">
    <property type="entry name" value="PHP domain-like"/>
    <property type="match status" value="1"/>
</dbReference>
<dbReference type="RefSeq" id="WP_101768784.1">
    <property type="nucleotide sequence ID" value="NZ_BPPU01000001.1"/>
</dbReference>
<dbReference type="InterPro" id="IPR027417">
    <property type="entry name" value="P-loop_NTPase"/>
</dbReference>
<dbReference type="Proteomes" id="UP000234420">
    <property type="component" value="Unassembled WGS sequence"/>
</dbReference>
<dbReference type="PANTHER" id="PTHR42924">
    <property type="entry name" value="EXONUCLEASE"/>
    <property type="match status" value="1"/>
</dbReference>
<gene>
    <name evidence="1" type="ORF">CIK00_10285</name>
</gene>
<reference evidence="1 2" key="1">
    <citation type="journal article" date="2018" name="Syst. Appl. Microbiol.">
        <title>Photobacterium carnosum sp. nov., isolated from spoiled modified atmosphere packaged poultry meat.</title>
        <authorList>
            <person name="Hilgarth M."/>
            <person name="Fuertes S."/>
            <person name="Ehrmann M."/>
            <person name="Vogel R.F."/>
        </authorList>
    </citation>
    <scope>NUCLEOTIDE SEQUENCE [LARGE SCALE GENOMIC DNA]</scope>
    <source>
        <strain evidence="1 2">TMW 2.2021</strain>
    </source>
</reference>
<comment type="caution">
    <text evidence="1">The sequence shown here is derived from an EMBL/GenBank/DDBJ whole genome shotgun (WGS) entry which is preliminary data.</text>
</comment>
<dbReference type="NCBIfam" id="NF045780">
    <property type="entry name" value="TrlF_fam_ATP"/>
    <property type="match status" value="1"/>
</dbReference>
<organism evidence="1 2">
    <name type="scientific">Photobacterium carnosum</name>
    <dbReference type="NCBI Taxonomy" id="2023717"/>
    <lineage>
        <taxon>Bacteria</taxon>
        <taxon>Pseudomonadati</taxon>
        <taxon>Pseudomonadota</taxon>
        <taxon>Gammaproteobacteria</taxon>
        <taxon>Vibrionales</taxon>
        <taxon>Vibrionaceae</taxon>
        <taxon>Photobacterium</taxon>
    </lineage>
</organism>
<protein>
    <submittedName>
        <fullName evidence="1">Uncharacterized protein</fullName>
    </submittedName>
</protein>
<dbReference type="InterPro" id="IPR054787">
    <property type="entry name" value="TrlF_ATPase"/>
</dbReference>
<proteinExistence type="predicted"/>
<dbReference type="Gene3D" id="3.40.50.300">
    <property type="entry name" value="P-loop containing nucleotide triphosphate hydrolases"/>
    <property type="match status" value="2"/>
</dbReference>
<keyword evidence="2" id="KW-1185">Reference proteome</keyword>
<dbReference type="GO" id="GO:0035312">
    <property type="term" value="F:5'-3' DNA exonuclease activity"/>
    <property type="evidence" value="ECO:0007669"/>
    <property type="project" value="TreeGrafter"/>
</dbReference>
<dbReference type="GO" id="GO:0004534">
    <property type="term" value="F:5'-3' RNA exonuclease activity"/>
    <property type="evidence" value="ECO:0007669"/>
    <property type="project" value="TreeGrafter"/>
</dbReference>
<dbReference type="InterPro" id="IPR052018">
    <property type="entry name" value="PHP_domain"/>
</dbReference>
<sequence>MPVGSKWFRFDFHNHTTASNDYKELELTHRQWLLSYMSKDIDAVVISDHNSGSNIDVLKSELELMKQEASTVGLEGYRPLTIFPGVELTATGNVHILAIFDENSSGSDIERLIGVCNSGAATDRTKGNHELVLQCSAAQIVKFIQSSNAISILAHIDATKGALSITNEGELNALFNSNPNAIEIRYDLAGITNGTHRKLIEHLPKVRGSDAHHPDHSGQRSCWLKMSMLNFDGLKTAILDHDNCVLLDDIPPIEPNLQLTKLILNTKHCHTIDGQAVEIEFNPFYNAVIGSRGSGKSTLVESIRLGMRKYTKLAHAQKVTFDKFKSIGKGMEANSEIICFYKKDGHHYKLCWRPENITALYLQTGDGEWIEDKNWSDDRFNLQIFSQKMLFELASNPRAFLDICDESPIVNKRQWTEKSEQLVRDFKAARINLRTYKAKEKILSVLQGELTDHERAISGLNNSKYYTEKTKITALEEEKRKIETLFSTELSIFDIISELVKSDPVDVDDRKSNSQECQHLKSQAIDIKKEFKLKVNSALAEAREQFAKLQGGCLMTNMAANIKIASENAEKSAALLKEQGLNPDGLDQLLLERTDIQHRIESFRELTTLIAETKENIKCIYLEMINHRKLLSASRKAFIDTLKLNGLTIKILPLSSLETKIVDSYQLATGISTFKDKIYDQENRTGILSEFILLNTIAPHSKVIDKKYELLNNAKIVHEKIVKGISIDQVIHGSYKRRISELTVDDFDNLLCWFPEDGIDIRYKALSGRMEDIESASPGQKAASMLQFLLSYGTDPLLIDQPEDDLDCLMLSDSVIPAITLNKKRRQLIIVSHSAPIVVNGDAEYVISMIHDKDGLRPHICGALQEQQVKSHICNQMEGGERAFRSRFSRILN</sequence>
<evidence type="ECO:0000313" key="1">
    <source>
        <dbReference type="EMBL" id="PLC58047.1"/>
    </source>
</evidence>
<dbReference type="EMBL" id="NPIB01000010">
    <property type="protein sequence ID" value="PLC58047.1"/>
    <property type="molecule type" value="Genomic_DNA"/>
</dbReference>
<dbReference type="InterPro" id="IPR049963">
    <property type="entry name" value="Ppl_antiphage"/>
</dbReference>
<dbReference type="InterPro" id="IPR016195">
    <property type="entry name" value="Pol/histidinol_Pase-like"/>
</dbReference>
<dbReference type="Gene3D" id="3.20.20.140">
    <property type="entry name" value="Metal-dependent hydrolases"/>
    <property type="match status" value="1"/>
</dbReference>
<name>A0A2N4USS0_9GAMM</name>
<evidence type="ECO:0000313" key="2">
    <source>
        <dbReference type="Proteomes" id="UP000234420"/>
    </source>
</evidence>
<dbReference type="AlphaFoldDB" id="A0A2N4USS0"/>
<accession>A0A2N4USS0</accession>